<dbReference type="EMBL" id="CAJPWZ010000327">
    <property type="protein sequence ID" value="CAG2190385.1"/>
    <property type="molecule type" value="Genomic_DNA"/>
</dbReference>
<dbReference type="Pfam" id="PF17921">
    <property type="entry name" value="Integrase_H2C2"/>
    <property type="match status" value="1"/>
</dbReference>
<dbReference type="Proteomes" id="UP000683360">
    <property type="component" value="Unassembled WGS sequence"/>
</dbReference>
<comment type="caution">
    <text evidence="2">The sequence shown here is derived from an EMBL/GenBank/DDBJ whole genome shotgun (WGS) entry which is preliminary data.</text>
</comment>
<gene>
    <name evidence="2" type="ORF">MEDL_5676</name>
</gene>
<protein>
    <recommendedName>
        <fullName evidence="1">Integrase zinc-binding domain-containing protein</fullName>
    </recommendedName>
</protein>
<dbReference type="Gene3D" id="1.10.340.70">
    <property type="match status" value="1"/>
</dbReference>
<dbReference type="OrthoDB" id="6121915at2759"/>
<evidence type="ECO:0000259" key="1">
    <source>
        <dbReference type="Pfam" id="PF17921"/>
    </source>
</evidence>
<accession>A0A8S3Q8Q6</accession>
<feature type="domain" description="Integrase zinc-binding" evidence="1">
    <location>
        <begin position="132"/>
        <end position="183"/>
    </location>
</feature>
<dbReference type="AlphaFoldDB" id="A0A8S3Q8Q6"/>
<organism evidence="2 3">
    <name type="scientific">Mytilus edulis</name>
    <name type="common">Blue mussel</name>
    <dbReference type="NCBI Taxonomy" id="6550"/>
    <lineage>
        <taxon>Eukaryota</taxon>
        <taxon>Metazoa</taxon>
        <taxon>Spiralia</taxon>
        <taxon>Lophotrochozoa</taxon>
        <taxon>Mollusca</taxon>
        <taxon>Bivalvia</taxon>
        <taxon>Autobranchia</taxon>
        <taxon>Pteriomorphia</taxon>
        <taxon>Mytilida</taxon>
        <taxon>Mytiloidea</taxon>
        <taxon>Mytilidae</taxon>
        <taxon>Mytilinae</taxon>
        <taxon>Mytilus</taxon>
    </lineage>
</organism>
<dbReference type="GO" id="GO:0003676">
    <property type="term" value="F:nucleic acid binding"/>
    <property type="evidence" value="ECO:0007669"/>
    <property type="project" value="InterPro"/>
</dbReference>
<evidence type="ECO:0000313" key="3">
    <source>
        <dbReference type="Proteomes" id="UP000683360"/>
    </source>
</evidence>
<proteinExistence type="predicted"/>
<dbReference type="PANTHER" id="PTHR37984:SF11">
    <property type="entry name" value="INTEGRASE CATALYTIC DOMAIN-CONTAINING PROTEIN"/>
    <property type="match status" value="1"/>
</dbReference>
<dbReference type="InterPro" id="IPR041588">
    <property type="entry name" value="Integrase_H2C2"/>
</dbReference>
<keyword evidence="3" id="KW-1185">Reference proteome</keyword>
<dbReference type="Gene3D" id="3.30.420.10">
    <property type="entry name" value="Ribonuclease H-like superfamily/Ribonuclease H"/>
    <property type="match status" value="1"/>
</dbReference>
<dbReference type="PANTHER" id="PTHR37984">
    <property type="entry name" value="PROTEIN CBG26694"/>
    <property type="match status" value="1"/>
</dbReference>
<reference evidence="2" key="1">
    <citation type="submission" date="2021-03" db="EMBL/GenBank/DDBJ databases">
        <authorList>
            <person name="Bekaert M."/>
        </authorList>
    </citation>
    <scope>NUCLEOTIDE SEQUENCE</scope>
</reference>
<name>A0A8S3Q8Q6_MYTED</name>
<dbReference type="InterPro" id="IPR036397">
    <property type="entry name" value="RNaseH_sf"/>
</dbReference>
<dbReference type="InterPro" id="IPR050951">
    <property type="entry name" value="Retrovirus_Pol_polyprotein"/>
</dbReference>
<evidence type="ECO:0000313" key="2">
    <source>
        <dbReference type="EMBL" id="CAG2190385.1"/>
    </source>
</evidence>
<sequence>MRPINGESTVAYATRLRERAADCEFENQDDRILEHIIQTTDNESLIKKTINRKWTLDQMLQEVHQHPLPETENDETEQIVKQIIESEHAIVLSKIREETSKDVRLQDVMQRQRRNDWEKHKSRPGNSYILHESLQRKVIKAAHSMGHLGLTKTKQMLRARYWFPALNSMVEDIIGRCYECKVTTKEHRQEPIKPTKIPETAWHTLAADYGGPYPDGHYNLVVIDKRTRANGEAENFMKLLNKTEQIAHMKGNHSNDAIQDMLMGYRSTPHPATGFTPYAALMNRDVRTKLDYVRKKNETENMNKEITERDKEYKQQFLNKHSQKKKYREHSFKISDHVLFKQEKRNKWSTAYELEPYIIYKISGSSIGAQRKSDGRKVFRDSSHFKLANNIDIPNSNGKWRDRILMHTKPNGDKHMVAPGRREMPNRTKRAPARFRDFVV</sequence>